<evidence type="ECO:0000313" key="6">
    <source>
        <dbReference type="EMBL" id="TVT38821.1"/>
    </source>
</evidence>
<dbReference type="Proteomes" id="UP000320011">
    <property type="component" value="Unassembled WGS sequence"/>
</dbReference>
<protein>
    <submittedName>
        <fullName evidence="6">Ketosynthase chain-length factor</fullName>
    </submittedName>
</protein>
<dbReference type="Pfam" id="PF02801">
    <property type="entry name" value="Ketoacyl-synt_C"/>
    <property type="match status" value="1"/>
</dbReference>
<reference evidence="6 7" key="1">
    <citation type="submission" date="2019-07" db="EMBL/GenBank/DDBJ databases">
        <authorList>
            <person name="Duangmal K."/>
            <person name="Teo W.F.A."/>
        </authorList>
    </citation>
    <scope>NUCLEOTIDE SEQUENCE [LARGE SCALE GENOMIC DNA]</scope>
    <source>
        <strain evidence="6 7">TBRC 6029</strain>
    </source>
</reference>
<evidence type="ECO:0000256" key="3">
    <source>
        <dbReference type="ARBA" id="ARBA00023315"/>
    </source>
</evidence>
<dbReference type="SUPFAM" id="SSF53901">
    <property type="entry name" value="Thiolase-like"/>
    <property type="match status" value="2"/>
</dbReference>
<evidence type="ECO:0000256" key="2">
    <source>
        <dbReference type="ARBA" id="ARBA00022679"/>
    </source>
</evidence>
<evidence type="ECO:0000256" key="4">
    <source>
        <dbReference type="RuleBase" id="RU003694"/>
    </source>
</evidence>
<dbReference type="GO" id="GO:0004315">
    <property type="term" value="F:3-oxoacyl-[acyl-carrier-protein] synthase activity"/>
    <property type="evidence" value="ECO:0007669"/>
    <property type="project" value="TreeGrafter"/>
</dbReference>
<dbReference type="InterPro" id="IPR020841">
    <property type="entry name" value="PKS_Beta-ketoAc_synthase_dom"/>
</dbReference>
<accession>A0A558BQP3</accession>
<proteinExistence type="inferred from homology"/>
<name>A0A558BQP3_9PSEU</name>
<dbReference type="PANTHER" id="PTHR11712:SF322">
    <property type="entry name" value="POLYKETIDE BETA-KETOACYL SYNTHASE 2-RELATED"/>
    <property type="match status" value="1"/>
</dbReference>
<dbReference type="SMART" id="SM00825">
    <property type="entry name" value="PKS_KS"/>
    <property type="match status" value="1"/>
</dbReference>
<dbReference type="RefSeq" id="WP_144590986.1">
    <property type="nucleotide sequence ID" value="NZ_VJWX01000280.1"/>
</dbReference>
<comment type="similarity">
    <text evidence="1 4">Belongs to the thiolase-like superfamily. Beta-ketoacyl-ACP synthases family.</text>
</comment>
<gene>
    <name evidence="6" type="ORF">FNH05_24085</name>
</gene>
<evidence type="ECO:0000313" key="7">
    <source>
        <dbReference type="Proteomes" id="UP000320011"/>
    </source>
</evidence>
<dbReference type="OrthoDB" id="416758at2"/>
<keyword evidence="2 4" id="KW-0808">Transferase</keyword>
<dbReference type="Pfam" id="PF00109">
    <property type="entry name" value="ketoacyl-synt"/>
    <property type="match status" value="1"/>
</dbReference>
<organism evidence="6 7">
    <name type="scientific">Amycolatopsis rhizosphaerae</name>
    <dbReference type="NCBI Taxonomy" id="2053003"/>
    <lineage>
        <taxon>Bacteria</taxon>
        <taxon>Bacillati</taxon>
        <taxon>Actinomycetota</taxon>
        <taxon>Actinomycetes</taxon>
        <taxon>Pseudonocardiales</taxon>
        <taxon>Pseudonocardiaceae</taxon>
        <taxon>Amycolatopsis</taxon>
    </lineage>
</organism>
<dbReference type="GO" id="GO:0006633">
    <property type="term" value="P:fatty acid biosynthetic process"/>
    <property type="evidence" value="ECO:0007669"/>
    <property type="project" value="TreeGrafter"/>
</dbReference>
<evidence type="ECO:0000259" key="5">
    <source>
        <dbReference type="PROSITE" id="PS52004"/>
    </source>
</evidence>
<keyword evidence="3" id="KW-0012">Acyltransferase</keyword>
<sequence>MTAVVVTGAGVIAPSGIGTEAYWNSTVDSELHVRPIEAFDASGYDTTIAGQVPGFRSEDYLDDRLAVQTDRWTWMALAATDFALADAGYDVGERNPYHTGVAFGSGSGGVEFGQREIQALWTQGRRAVSAYQSIAWFYAANTGQVSIKNGTKGPSTVLVTEGAGGLDSVGWARRAIRRGTPAVLAGGTEAPLCPYSLACQSASGRMTTSRDPRQGYKPFDAAANGYAPGEGGAVLVLEDAAEAARRGAGKVYAEVAGYAATHDAYHHHRPPEDCAQLARCMRLAIEDSGLSPDDIDLVIADGAGSPEFDALEVRAIRDTFGPRADRIPVTAPQGFIGRLCAGGSALNLVVAALVIRDGVIPAVGNLSEPDPGYGLDFVREPRRMRVETVLVNARGYGGFNSSVVLKVPASPQEVA</sequence>
<dbReference type="PANTHER" id="PTHR11712">
    <property type="entry name" value="POLYKETIDE SYNTHASE-RELATED"/>
    <property type="match status" value="1"/>
</dbReference>
<dbReference type="EMBL" id="VJWX01000280">
    <property type="protein sequence ID" value="TVT38821.1"/>
    <property type="molecule type" value="Genomic_DNA"/>
</dbReference>
<evidence type="ECO:0000256" key="1">
    <source>
        <dbReference type="ARBA" id="ARBA00008467"/>
    </source>
</evidence>
<dbReference type="InterPro" id="IPR014030">
    <property type="entry name" value="Ketoacyl_synth_N"/>
</dbReference>
<dbReference type="Gene3D" id="3.40.47.10">
    <property type="match status" value="2"/>
</dbReference>
<dbReference type="InterPro" id="IPR000794">
    <property type="entry name" value="Beta-ketoacyl_synthase"/>
</dbReference>
<keyword evidence="7" id="KW-1185">Reference proteome</keyword>
<reference evidence="6 7" key="2">
    <citation type="submission" date="2019-08" db="EMBL/GenBank/DDBJ databases">
        <title>Amycolatopsis acidicola sp. nov., isolated from peat swamp forest soil.</title>
        <authorList>
            <person name="Srisuk N."/>
        </authorList>
    </citation>
    <scope>NUCLEOTIDE SEQUENCE [LARGE SCALE GENOMIC DNA]</scope>
    <source>
        <strain evidence="6 7">TBRC 6029</strain>
    </source>
</reference>
<dbReference type="PROSITE" id="PS52004">
    <property type="entry name" value="KS3_2"/>
    <property type="match status" value="1"/>
</dbReference>
<dbReference type="InterPro" id="IPR014031">
    <property type="entry name" value="Ketoacyl_synth_C"/>
</dbReference>
<dbReference type="AlphaFoldDB" id="A0A558BQP3"/>
<feature type="domain" description="Ketosynthase family 3 (KS3)" evidence="5">
    <location>
        <begin position="1"/>
        <end position="407"/>
    </location>
</feature>
<dbReference type="InterPro" id="IPR016039">
    <property type="entry name" value="Thiolase-like"/>
</dbReference>
<comment type="caution">
    <text evidence="6">The sequence shown here is derived from an EMBL/GenBank/DDBJ whole genome shotgun (WGS) entry which is preliminary data.</text>
</comment>